<dbReference type="eggNOG" id="COG0560">
    <property type="taxonomic scope" value="Bacteria"/>
</dbReference>
<protein>
    <submittedName>
        <fullName evidence="2">NapD-like protein</fullName>
    </submittedName>
</protein>
<organism evidence="2 3">
    <name type="scientific">Rubinisphaera brasiliensis (strain ATCC 49424 / DSM 5305 / JCM 21570 / IAM 15109 / NBRC 103401 / IFAM 1448)</name>
    <name type="common">Planctomyces brasiliensis</name>
    <dbReference type="NCBI Taxonomy" id="756272"/>
    <lineage>
        <taxon>Bacteria</taxon>
        <taxon>Pseudomonadati</taxon>
        <taxon>Planctomycetota</taxon>
        <taxon>Planctomycetia</taxon>
        <taxon>Planctomycetales</taxon>
        <taxon>Planctomycetaceae</taxon>
        <taxon>Rubinisphaera</taxon>
    </lineage>
</organism>
<dbReference type="InterPro" id="IPR023214">
    <property type="entry name" value="HAD_sf"/>
</dbReference>
<dbReference type="KEGG" id="pbs:Plabr_1664"/>
<dbReference type="Gene3D" id="3.40.50.1000">
    <property type="entry name" value="HAD superfamily/HAD-like"/>
    <property type="match status" value="1"/>
</dbReference>
<name>F0ST64_RUBBR</name>
<gene>
    <name evidence="2" type="ordered locus">Plabr_1664</name>
</gene>
<dbReference type="OrthoDB" id="9799365at2"/>
<dbReference type="Pfam" id="PF12710">
    <property type="entry name" value="HAD"/>
    <property type="match status" value="1"/>
</dbReference>
<dbReference type="STRING" id="756272.Plabr_1664"/>
<accession>F0ST64</accession>
<dbReference type="PANTHER" id="PTHR43344">
    <property type="entry name" value="PHOSPHOSERINE PHOSPHATASE"/>
    <property type="match status" value="1"/>
</dbReference>
<dbReference type="Proteomes" id="UP000006860">
    <property type="component" value="Chromosome"/>
</dbReference>
<dbReference type="InterPro" id="IPR036412">
    <property type="entry name" value="HAD-like_sf"/>
</dbReference>
<evidence type="ECO:0000313" key="2">
    <source>
        <dbReference type="EMBL" id="ADY59275.1"/>
    </source>
</evidence>
<evidence type="ECO:0000256" key="1">
    <source>
        <dbReference type="SAM" id="SignalP"/>
    </source>
</evidence>
<keyword evidence="1" id="KW-0732">Signal</keyword>
<feature type="chain" id="PRO_5003258831" evidence="1">
    <location>
        <begin position="24"/>
        <end position="334"/>
    </location>
</feature>
<evidence type="ECO:0000313" key="3">
    <source>
        <dbReference type="Proteomes" id="UP000006860"/>
    </source>
</evidence>
<dbReference type="HOGENOM" id="CLU_052514_0_0_0"/>
<dbReference type="SUPFAM" id="SSF56784">
    <property type="entry name" value="HAD-like"/>
    <property type="match status" value="1"/>
</dbReference>
<dbReference type="InterPro" id="IPR050582">
    <property type="entry name" value="HAD-like_SerB"/>
</dbReference>
<proteinExistence type="predicted"/>
<reference evidence="3" key="1">
    <citation type="submission" date="2011-02" db="EMBL/GenBank/DDBJ databases">
        <title>The complete genome of Planctomyces brasiliensis DSM 5305.</title>
        <authorList>
            <person name="Lucas S."/>
            <person name="Copeland A."/>
            <person name="Lapidus A."/>
            <person name="Bruce D."/>
            <person name="Goodwin L."/>
            <person name="Pitluck S."/>
            <person name="Kyrpides N."/>
            <person name="Mavromatis K."/>
            <person name="Pagani I."/>
            <person name="Ivanova N."/>
            <person name="Ovchinnikova G."/>
            <person name="Lu M."/>
            <person name="Detter J.C."/>
            <person name="Han C."/>
            <person name="Land M."/>
            <person name="Hauser L."/>
            <person name="Markowitz V."/>
            <person name="Cheng J.-F."/>
            <person name="Hugenholtz P."/>
            <person name="Woyke T."/>
            <person name="Wu D."/>
            <person name="Tindall B."/>
            <person name="Pomrenke H.G."/>
            <person name="Brambilla E."/>
            <person name="Klenk H.-P."/>
            <person name="Eisen J.A."/>
        </authorList>
    </citation>
    <scope>NUCLEOTIDE SEQUENCE [LARGE SCALE GENOMIC DNA]</scope>
    <source>
        <strain evidence="3">ATCC 49424 / DSM 5305 / JCM 21570 / NBRC 103401 / IFAM 1448</strain>
    </source>
</reference>
<sequence length="334" mass="37119">MKPLLCLMTVCSLAFSSATLSQAADPLPSWNDGASKTAILQFVEGSQNADGDQFIPVAERIAVFDNDGTLWSEQPAYFQLLFAIDRIREMAKDHPEWKTEQPYKAVLDGDLKALAASGKEGILKVVATTHAGMTTEEFDAIAREWLETARHPKTGRLYPEMVYQPMLELLDLLRESDFEVYIVSGGGVDFIRAFANKTYGIPPERTIGSMIETEFKMQGGKATLVRTPKIAFIDDGPGKPIAIQKIIGRRPVFAFGNSDGDLQMQQWTASGSGPYFCGIVHHTDAEREWAYDRDSHIGRLDKALSEADKLGWTVVDMKNEWRVIYPEASTSESE</sequence>
<dbReference type="EMBL" id="CP002546">
    <property type="protein sequence ID" value="ADY59275.1"/>
    <property type="molecule type" value="Genomic_DNA"/>
</dbReference>
<dbReference type="RefSeq" id="WP_013628002.1">
    <property type="nucleotide sequence ID" value="NC_015174.1"/>
</dbReference>
<keyword evidence="3" id="KW-1185">Reference proteome</keyword>
<feature type="signal peptide" evidence="1">
    <location>
        <begin position="1"/>
        <end position="23"/>
    </location>
</feature>
<dbReference type="AlphaFoldDB" id="F0ST64"/>